<keyword evidence="1" id="KW-0472">Membrane</keyword>
<dbReference type="PANTHER" id="PTHR33048:SF47">
    <property type="entry name" value="INTEGRAL MEMBRANE PROTEIN-RELATED"/>
    <property type="match status" value="1"/>
</dbReference>
<reference evidence="2" key="1">
    <citation type="submission" date="2023-03" db="EMBL/GenBank/DDBJ databases">
        <title>Complete genome of Cladonia borealis.</title>
        <authorList>
            <person name="Park H."/>
        </authorList>
    </citation>
    <scope>NUCLEOTIDE SEQUENCE</scope>
    <source>
        <strain evidence="2">ANT050790</strain>
    </source>
</reference>
<keyword evidence="1" id="KW-1133">Transmembrane helix</keyword>
<feature type="transmembrane region" description="Helical" evidence="1">
    <location>
        <begin position="44"/>
        <end position="66"/>
    </location>
</feature>
<evidence type="ECO:0000313" key="3">
    <source>
        <dbReference type="Proteomes" id="UP001166286"/>
    </source>
</evidence>
<dbReference type="PANTHER" id="PTHR33048">
    <property type="entry name" value="PTH11-LIKE INTEGRAL MEMBRANE PROTEIN (AFU_ORTHOLOGUE AFUA_5G11245)"/>
    <property type="match status" value="1"/>
</dbReference>
<accession>A0AA39QS46</accession>
<feature type="transmembrane region" description="Helical" evidence="1">
    <location>
        <begin position="181"/>
        <end position="206"/>
    </location>
</feature>
<comment type="caution">
    <text evidence="2">The sequence shown here is derived from an EMBL/GenBank/DDBJ whole genome shotgun (WGS) entry which is preliminary data.</text>
</comment>
<dbReference type="AlphaFoldDB" id="A0AA39QS46"/>
<protein>
    <recommendedName>
        <fullName evidence="4">Integral membrane protein</fullName>
    </recommendedName>
</protein>
<evidence type="ECO:0000256" key="1">
    <source>
        <dbReference type="SAM" id="Phobius"/>
    </source>
</evidence>
<sequence length="213" mass="23435">MPSSYTAGRIPRTALLASTIALFAVSVLAAIARTALRLKYQKRLFVDDGFLLLAVVLATACMGLYLSITDDLYMIEAIIFQGQLPTNSSFSMIEETVNKAHILETIALELSWTSIFAVKFSFLFFLKTLVNRIRLMTMLWQAVVAATTVAWVIGCLCAIMECPYFGTNEKMLSCATSTRTVNLAIILVVGDIVTDLAVITIPILILRKVQIQA</sequence>
<evidence type="ECO:0008006" key="4">
    <source>
        <dbReference type="Google" id="ProtNLM"/>
    </source>
</evidence>
<feature type="transmembrane region" description="Helical" evidence="1">
    <location>
        <begin position="106"/>
        <end position="126"/>
    </location>
</feature>
<organism evidence="2 3">
    <name type="scientific">Cladonia borealis</name>
    <dbReference type="NCBI Taxonomy" id="184061"/>
    <lineage>
        <taxon>Eukaryota</taxon>
        <taxon>Fungi</taxon>
        <taxon>Dikarya</taxon>
        <taxon>Ascomycota</taxon>
        <taxon>Pezizomycotina</taxon>
        <taxon>Lecanoromycetes</taxon>
        <taxon>OSLEUM clade</taxon>
        <taxon>Lecanoromycetidae</taxon>
        <taxon>Lecanorales</taxon>
        <taxon>Lecanorineae</taxon>
        <taxon>Cladoniaceae</taxon>
        <taxon>Cladonia</taxon>
    </lineage>
</organism>
<gene>
    <name evidence="2" type="ORF">JMJ35_010723</name>
</gene>
<feature type="transmembrane region" description="Helical" evidence="1">
    <location>
        <begin position="138"/>
        <end position="161"/>
    </location>
</feature>
<evidence type="ECO:0000313" key="2">
    <source>
        <dbReference type="EMBL" id="KAK0506869.1"/>
    </source>
</evidence>
<keyword evidence="1" id="KW-0812">Transmembrane</keyword>
<keyword evidence="3" id="KW-1185">Reference proteome</keyword>
<dbReference type="InterPro" id="IPR052337">
    <property type="entry name" value="SAT4-like"/>
</dbReference>
<proteinExistence type="predicted"/>
<name>A0AA39QS46_9LECA</name>
<dbReference type="EMBL" id="JAFEKC020000027">
    <property type="protein sequence ID" value="KAK0506869.1"/>
    <property type="molecule type" value="Genomic_DNA"/>
</dbReference>
<feature type="transmembrane region" description="Helical" evidence="1">
    <location>
        <begin position="12"/>
        <end position="32"/>
    </location>
</feature>
<dbReference type="Proteomes" id="UP001166286">
    <property type="component" value="Unassembled WGS sequence"/>
</dbReference>